<keyword evidence="4" id="KW-1185">Reference proteome</keyword>
<organism evidence="3 4">
    <name type="scientific">Pedobacter albus</name>
    <dbReference type="NCBI Taxonomy" id="3113905"/>
    <lineage>
        <taxon>Bacteria</taxon>
        <taxon>Pseudomonadati</taxon>
        <taxon>Bacteroidota</taxon>
        <taxon>Sphingobacteriia</taxon>
        <taxon>Sphingobacteriales</taxon>
        <taxon>Sphingobacteriaceae</taxon>
        <taxon>Pedobacter</taxon>
    </lineage>
</organism>
<comment type="caution">
    <text evidence="3">The sequence shown here is derived from an EMBL/GenBank/DDBJ whole genome shotgun (WGS) entry which is preliminary data.</text>
</comment>
<dbReference type="Gene3D" id="2.180.10.10">
    <property type="entry name" value="RHS repeat-associated core"/>
    <property type="match status" value="1"/>
</dbReference>
<dbReference type="InterPro" id="IPR022385">
    <property type="entry name" value="Rhs_assc_core"/>
</dbReference>
<dbReference type="InterPro" id="IPR045619">
    <property type="entry name" value="DUF6443"/>
</dbReference>
<dbReference type="Proteomes" id="UP001336835">
    <property type="component" value="Unassembled WGS sequence"/>
</dbReference>
<evidence type="ECO:0000259" key="2">
    <source>
        <dbReference type="Pfam" id="PF20041"/>
    </source>
</evidence>
<reference evidence="3 4" key="1">
    <citation type="submission" date="2024-01" db="EMBL/GenBank/DDBJ databases">
        <title>Pedobacter sp. nov., isolated from fresh soil.</title>
        <authorList>
            <person name="Le N.T.T."/>
        </authorList>
    </citation>
    <scope>NUCLEOTIDE SEQUENCE [LARGE SCALE GENOMIC DNA]</scope>
    <source>
        <strain evidence="3 4">KR3-3</strain>
    </source>
</reference>
<proteinExistence type="predicted"/>
<dbReference type="NCBIfam" id="TIGR03696">
    <property type="entry name" value="Rhs_assc_core"/>
    <property type="match status" value="1"/>
</dbReference>
<evidence type="ECO:0000313" key="4">
    <source>
        <dbReference type="Proteomes" id="UP001336835"/>
    </source>
</evidence>
<feature type="chain" id="PRO_5045491098" evidence="1">
    <location>
        <begin position="21"/>
        <end position="1141"/>
    </location>
</feature>
<evidence type="ECO:0000256" key="1">
    <source>
        <dbReference type="SAM" id="SignalP"/>
    </source>
</evidence>
<dbReference type="InterPro" id="IPR050708">
    <property type="entry name" value="T6SS_VgrG/RHS"/>
</dbReference>
<dbReference type="PANTHER" id="PTHR32305:SF15">
    <property type="entry name" value="PROTEIN RHSA-RELATED"/>
    <property type="match status" value="1"/>
</dbReference>
<name>A0ABU7I941_9SPHI</name>
<gene>
    <name evidence="3" type="ORF">VRU48_12355</name>
</gene>
<feature type="domain" description="DUF6443" evidence="2">
    <location>
        <begin position="94"/>
        <end position="218"/>
    </location>
</feature>
<evidence type="ECO:0000313" key="3">
    <source>
        <dbReference type="EMBL" id="MEE1945904.1"/>
    </source>
</evidence>
<dbReference type="PANTHER" id="PTHR32305">
    <property type="match status" value="1"/>
</dbReference>
<dbReference type="EMBL" id="JAZDQT010000002">
    <property type="protein sequence ID" value="MEE1945904.1"/>
    <property type="molecule type" value="Genomic_DNA"/>
</dbReference>
<protein>
    <submittedName>
        <fullName evidence="3">DUF6443 domain-containing protein</fullName>
    </submittedName>
</protein>
<accession>A0ABU7I941</accession>
<keyword evidence="1" id="KW-0732">Signal</keyword>
<feature type="signal peptide" evidence="1">
    <location>
        <begin position="1"/>
        <end position="20"/>
    </location>
</feature>
<dbReference type="RefSeq" id="WP_330108223.1">
    <property type="nucleotide sequence ID" value="NZ_JAZDQT010000002.1"/>
</dbReference>
<dbReference type="Pfam" id="PF20041">
    <property type="entry name" value="DUF6443"/>
    <property type="match status" value="1"/>
</dbReference>
<sequence>MKNIRPFLLASLLLSGTAMAQQHITLSGYTGQTEIKATGSVTLADGFQVPYGSSVRIFTGASFQLCNPLASSPSANQNYVLSRVFRVAGVSSANINAPRSVCEENQTIQYIDGLGRPLQTVTVQGSPSFADMVQPMAYDALGREAVKYQPYSVANNNGAYRPGAVAEQLGFYAGQPVGSSIRQTSQPFSQTVFEASPLNRVLEQGAPGAPWQPYSASIAGSGHTAKPGYAINDATDAVKLWTVSASGAATTANYQPGTLYKTVSKDENWTSGRAGTTEEFKDLEGRVVLKRVWETESVSLSTQYLYDDMGSLCYVLPPAVTASSFTEADAVFGNYIYGYHYDGRKRIIEKKIPGKGWEHLVYNKLDQVVMTQGANQRVQNQWLFTKYDALGRTIITGLLGSTSTRAMWQTAMDGQTVLWETRDDANAGGTGTGYTNATLPNAGISSCLTINYYDDYGFYGNSFDAPTGEQATGGRTRGLATGTKTNMPSTGAMLLTVSYYDEEGRAVQTRSGNHLGGTDIVDNSYSFVGELVASTRTHTSSPGGTPTTIAIRYEYDHMGRKLATMEEINGQGEVVLARLDYNELGQLRQKNLHSTDGASFLQHTKFAYNERGWLKNSVSDEFSMELKYEDGTAPQFNGNISGQLWGAGGTLPNVFAYGYDKLNRLVEGKTTAGVAMGETLAYDAMGNIASLSRFDGSVTKTGTYSYAGNQLTGITGGALATGAYTYDGNGNATTDGRNGVALAYNYLNLPVSAAKSGLSLSYVYDAMGTKLKKVNNLAGTTTDYVGGIQYVNGTIDFIQTEEGLARSSGGSYSYEYNLTDHLGNVRYTFNRHPATGQLQPLQADDYYAFGMRRVASPGNNKYLYNGKELQEELEVYDYGARFYDPVIGRWNVVDPLAEGYHSFSPFNYVENNPISNIDPDGRSTEGLYTRYLDTEGRTIINTNDGRDDVYVVPDNRLEEFKENVRASSGRLQQGRTDSQGWNNYWRDEFQQVMSESEVNKAGINSLSDEKVKAAAFEYIFGNRSYESFVWEEVKAQWRNPGTVAMGLTAFGHGLVGAIDALQNTKPVYDPRVRARGVEDPTSHNFPYSFDEAILKTKPILKNNGYRIYQKQGTMNGKPGVYEIGVNSQGVIDHRFFRPTKN</sequence>